<sequence>MLLGLGVSSQYSGVGRQESGELRINNKRLNALFTDFRQFNPYFVRF</sequence>
<evidence type="ECO:0000313" key="2">
    <source>
        <dbReference type="Proteomes" id="UP000034103"/>
    </source>
</evidence>
<dbReference type="Proteomes" id="UP000034103">
    <property type="component" value="Chromosome"/>
</dbReference>
<gene>
    <name evidence="1" type="ORF">MYAER_0697</name>
</gene>
<dbReference type="AlphaFoldDB" id="A0A0F6U1T5"/>
<dbReference type="PATRIC" id="fig|1641812.3.peg.722"/>
<accession>A0A0F6U1T5</accession>
<proteinExistence type="predicted"/>
<name>A0A0F6U1T5_MICAE</name>
<evidence type="ECO:0000313" key="1">
    <source>
        <dbReference type="EMBL" id="AKE63057.1"/>
    </source>
</evidence>
<protein>
    <submittedName>
        <fullName evidence="1">Uncharacterized protein</fullName>
    </submittedName>
</protein>
<reference evidence="1 2" key="1">
    <citation type="journal article" date="2015" name="Genome Announc.">
        <title>Complete Genome Sequence of Microcystis aeruginosa NIES-2549, a Bloom-Forming Cyanobacterium from Lake Kasumigaura, Japan.</title>
        <authorList>
            <person name="Yamaguchi H."/>
            <person name="Suzuki S."/>
            <person name="Tanabe Y."/>
            <person name="Osana Y."/>
            <person name="Shimura Y."/>
            <person name="Ishida K."/>
            <person name="Kawachi M."/>
        </authorList>
    </citation>
    <scope>NUCLEOTIDE SEQUENCE [LARGE SCALE GENOMIC DNA]</scope>
    <source>
        <strain evidence="1 2">NIES-2549</strain>
    </source>
</reference>
<dbReference type="HOGENOM" id="CLU_3312773_0_0_3"/>
<organism evidence="1 2">
    <name type="scientific">Microcystis aeruginosa NIES-2549</name>
    <dbReference type="NCBI Taxonomy" id="1641812"/>
    <lineage>
        <taxon>Bacteria</taxon>
        <taxon>Bacillati</taxon>
        <taxon>Cyanobacteriota</taxon>
        <taxon>Cyanophyceae</taxon>
        <taxon>Oscillatoriophycideae</taxon>
        <taxon>Chroococcales</taxon>
        <taxon>Microcystaceae</taxon>
        <taxon>Microcystis</taxon>
    </lineage>
</organism>
<dbReference type="EMBL" id="CP011304">
    <property type="protein sequence ID" value="AKE63057.1"/>
    <property type="molecule type" value="Genomic_DNA"/>
</dbReference>